<proteinExistence type="predicted"/>
<accession>A0ACB7J963</accession>
<name>A0ACB7J963_PLECO</name>
<evidence type="ECO:0000313" key="2">
    <source>
        <dbReference type="Proteomes" id="UP000824881"/>
    </source>
</evidence>
<dbReference type="EMBL" id="WQMT02000002">
    <property type="protein sequence ID" value="KAG9225913.1"/>
    <property type="molecule type" value="Genomic_DNA"/>
</dbReference>
<keyword evidence="2" id="KW-1185">Reference proteome</keyword>
<protein>
    <submittedName>
        <fullName evidence="1">Uncharacterized protein</fullName>
    </submittedName>
</protein>
<reference evidence="1 2" key="1">
    <citation type="journal article" date="2021" name="Appl. Environ. Microbiol.">
        <title>Genetic linkage and physical mapping for an oyster mushroom Pleurotus cornucopiae and QTL analysis for the trait cap color.</title>
        <authorList>
            <person name="Zhang Y."/>
            <person name="Gao W."/>
            <person name="Sonnenberg A."/>
            <person name="Chen Q."/>
            <person name="Zhang J."/>
            <person name="Huang C."/>
        </authorList>
    </citation>
    <scope>NUCLEOTIDE SEQUENCE [LARGE SCALE GENOMIC DNA]</scope>
    <source>
        <strain evidence="1">CCMSSC00406</strain>
    </source>
</reference>
<gene>
    <name evidence="1" type="ORF">CCMSSC00406_0006465</name>
</gene>
<comment type="caution">
    <text evidence="1">The sequence shown here is derived from an EMBL/GenBank/DDBJ whole genome shotgun (WGS) entry which is preliminary data.</text>
</comment>
<dbReference type="Proteomes" id="UP000824881">
    <property type="component" value="Unassembled WGS sequence"/>
</dbReference>
<sequence>MRNLIVAVLAVPLALATTVPPELFSPLVARKVLATANTLPSPIQYPQYTDTTTGNWLLFNSDAWSSGFFPSTLYEMHRRQKLCGHKHGVGGVDWLQLGRTWSTGEIPSKRTIGTSHDVGFPFIEELKINPRNETARTAVKIFATALAKRFNAKVGCTRNEDSPGPNFQVIIDYMVDLEVLFVAEEITGNHTLRDIAIKHADTTIANHIRPDGRRHNLIAKGISVDFILRNGPPKDSLMTGTESQSSPDDMIVLIPVLYSTWSRGQAWGIYGYANMHLRTNFPRYLKTARRLATYFVSNIPSDGIVPWDFNAPTIPAPRPADSSAATIAVNALLLLSQRELTVGNSTGARFWRKSALFILRDITNLAWRPEWESLLSNGTMNFPANNTLTGIVYGDYYFIRAGNELKELGLTSC</sequence>
<organism evidence="1 2">
    <name type="scientific">Pleurotus cornucopiae</name>
    <name type="common">Cornucopia mushroom</name>
    <dbReference type="NCBI Taxonomy" id="5321"/>
    <lineage>
        <taxon>Eukaryota</taxon>
        <taxon>Fungi</taxon>
        <taxon>Dikarya</taxon>
        <taxon>Basidiomycota</taxon>
        <taxon>Agaricomycotina</taxon>
        <taxon>Agaricomycetes</taxon>
        <taxon>Agaricomycetidae</taxon>
        <taxon>Agaricales</taxon>
        <taxon>Pleurotineae</taxon>
        <taxon>Pleurotaceae</taxon>
        <taxon>Pleurotus</taxon>
    </lineage>
</organism>
<evidence type="ECO:0000313" key="1">
    <source>
        <dbReference type="EMBL" id="KAG9225913.1"/>
    </source>
</evidence>